<evidence type="ECO:0000313" key="1">
    <source>
        <dbReference type="EMBL" id="MBB5179064.1"/>
    </source>
</evidence>
<accession>A0A7W8FR17</accession>
<evidence type="ECO:0000313" key="2">
    <source>
        <dbReference type="Proteomes" id="UP000525923"/>
    </source>
</evidence>
<reference evidence="1 2" key="1">
    <citation type="submission" date="2020-08" db="EMBL/GenBank/DDBJ databases">
        <title>Genomic Encyclopedia of Type Strains, Phase IV (KMG-IV): sequencing the most valuable type-strain genomes for metagenomic binning, comparative biology and taxonomic classification.</title>
        <authorList>
            <person name="Goeker M."/>
        </authorList>
    </citation>
    <scope>NUCLEOTIDE SEQUENCE [LARGE SCALE GENOMIC DNA]</scope>
    <source>
        <strain evidence="1 2">DSM 15895</strain>
    </source>
</reference>
<gene>
    <name evidence="1" type="ORF">HNQ44_000486</name>
</gene>
<name>A0A7W8FR17_9BACL</name>
<dbReference type="RefSeq" id="WP_135505757.1">
    <property type="nucleotide sequence ID" value="NZ_JACHHE010000001.1"/>
</dbReference>
<protein>
    <recommendedName>
        <fullName evidence="3">Abortive phage infection protein</fullName>
    </recommendedName>
</protein>
<organism evidence="1 2">
    <name type="scientific">Planococcus koreensis</name>
    <dbReference type="NCBI Taxonomy" id="112331"/>
    <lineage>
        <taxon>Bacteria</taxon>
        <taxon>Bacillati</taxon>
        <taxon>Bacillota</taxon>
        <taxon>Bacilli</taxon>
        <taxon>Bacillales</taxon>
        <taxon>Caryophanaceae</taxon>
        <taxon>Planococcus</taxon>
    </lineage>
</organism>
<sequence>MTDYTELLDQLKSGALESLTIEKEDFLEFRQVLIAREDFKHFRGVAHHHGVTIYNYTEEPSK</sequence>
<dbReference type="AlphaFoldDB" id="A0A7W8FR17"/>
<keyword evidence="2" id="KW-1185">Reference proteome</keyword>
<proteinExistence type="predicted"/>
<comment type="caution">
    <text evidence="1">The sequence shown here is derived from an EMBL/GenBank/DDBJ whole genome shotgun (WGS) entry which is preliminary data.</text>
</comment>
<evidence type="ECO:0008006" key="3">
    <source>
        <dbReference type="Google" id="ProtNLM"/>
    </source>
</evidence>
<dbReference type="OrthoDB" id="2455488at2"/>
<dbReference type="EMBL" id="JACHHE010000001">
    <property type="protein sequence ID" value="MBB5179064.1"/>
    <property type="molecule type" value="Genomic_DNA"/>
</dbReference>
<dbReference type="Proteomes" id="UP000525923">
    <property type="component" value="Unassembled WGS sequence"/>
</dbReference>